<dbReference type="Pfam" id="PF08958">
    <property type="entry name" value="DUF1871"/>
    <property type="match status" value="1"/>
</dbReference>
<name>A0A2K9P0X0_9FIRM</name>
<evidence type="ECO:0000313" key="1">
    <source>
        <dbReference type="EMBL" id="AUO18890.1"/>
    </source>
</evidence>
<dbReference type="OrthoDB" id="2665787at2"/>
<dbReference type="GeneID" id="98062131"/>
<keyword evidence="2" id="KW-1185">Reference proteome</keyword>
<proteinExistence type="predicted"/>
<organism evidence="1 2">
    <name type="scientific">Monoglobus pectinilyticus</name>
    <dbReference type="NCBI Taxonomy" id="1981510"/>
    <lineage>
        <taxon>Bacteria</taxon>
        <taxon>Bacillati</taxon>
        <taxon>Bacillota</taxon>
        <taxon>Clostridia</taxon>
        <taxon>Monoglobales</taxon>
        <taxon>Monoglobaceae</taxon>
        <taxon>Monoglobus</taxon>
    </lineage>
</organism>
<dbReference type="SUPFAM" id="SSF116922">
    <property type="entry name" value="YugE-like"/>
    <property type="match status" value="1"/>
</dbReference>
<accession>A0A2K9P0X0</accession>
<evidence type="ECO:0000313" key="2">
    <source>
        <dbReference type="Proteomes" id="UP000235589"/>
    </source>
</evidence>
<dbReference type="KEGG" id="mpec:B9O19_00707"/>
<dbReference type="AlphaFoldDB" id="A0A2K9P0X0"/>
<evidence type="ECO:0008006" key="3">
    <source>
        <dbReference type="Google" id="ProtNLM"/>
    </source>
</evidence>
<dbReference type="InterPro" id="IPR015053">
    <property type="entry name" value="DUF1871"/>
</dbReference>
<gene>
    <name evidence="1" type="ORF">B9O19_00707</name>
</gene>
<dbReference type="RefSeq" id="WP_102365142.1">
    <property type="nucleotide sequence ID" value="NZ_CP020991.1"/>
</dbReference>
<dbReference type="Gene3D" id="1.10.340.20">
    <property type="entry name" value="Apc36109-like domain"/>
    <property type="match status" value="1"/>
</dbReference>
<dbReference type="EMBL" id="CP020991">
    <property type="protein sequence ID" value="AUO18890.1"/>
    <property type="molecule type" value="Genomic_DNA"/>
</dbReference>
<dbReference type="Proteomes" id="UP000235589">
    <property type="component" value="Chromosome"/>
</dbReference>
<protein>
    <recommendedName>
        <fullName evidence="3">DUF1871 domain-containing protein</fullName>
    </recommendedName>
</protein>
<reference evidence="1 2" key="1">
    <citation type="submission" date="2017-04" db="EMBL/GenBank/DDBJ databases">
        <title>Monoglobus pectinilyticus 14 draft genome.</title>
        <authorList>
            <person name="Kim C."/>
            <person name="Rosendale D.I."/>
            <person name="Kelly W.J."/>
            <person name="Tannock G.W."/>
            <person name="Patchett M.L."/>
            <person name="Jordens J.Z."/>
        </authorList>
    </citation>
    <scope>NUCLEOTIDE SEQUENCE [LARGE SCALE GENOMIC DNA]</scope>
    <source>
        <strain evidence="1 2">14</strain>
    </source>
</reference>
<sequence length="81" mass="9302">MVEEINVIIDEWDPIGLFPFAPKDEYLDESQEICNEYKNGMGTKELAHVIYQVFLNSFGLNTFTKPISECEEVAEKIVKSI</sequence>
<dbReference type="InterPro" id="IPR023162">
    <property type="entry name" value="Apc36109-like_dom_sf"/>
</dbReference>